<dbReference type="Gene3D" id="6.10.140.1970">
    <property type="match status" value="1"/>
</dbReference>
<dbReference type="SUPFAM" id="SSF46561">
    <property type="entry name" value="Ribosomal protein L29 (L29p)"/>
    <property type="match status" value="1"/>
</dbReference>
<dbReference type="GO" id="GO:0003735">
    <property type="term" value="F:structural constituent of ribosome"/>
    <property type="evidence" value="ECO:0007669"/>
    <property type="project" value="InterPro"/>
</dbReference>
<protein>
    <recommendedName>
        <fullName evidence="5">50S ribosomal protein L29</fullName>
    </recommendedName>
</protein>
<proteinExistence type="inferred from homology"/>
<dbReference type="CDD" id="cd00427">
    <property type="entry name" value="Ribosomal_L29_HIP"/>
    <property type="match status" value="1"/>
</dbReference>
<dbReference type="InterPro" id="IPR036049">
    <property type="entry name" value="Ribosomal_uL29_sf"/>
</dbReference>
<dbReference type="HAMAP" id="MF_00374">
    <property type="entry name" value="Ribosomal_uL29"/>
    <property type="match status" value="1"/>
</dbReference>
<dbReference type="InterPro" id="IPR001854">
    <property type="entry name" value="Ribosomal_uL29"/>
</dbReference>
<accession>A0A381UD94</accession>
<dbReference type="Pfam" id="PF00831">
    <property type="entry name" value="Ribosomal_L29"/>
    <property type="match status" value="1"/>
</dbReference>
<organism evidence="4">
    <name type="scientific">marine metagenome</name>
    <dbReference type="NCBI Taxonomy" id="408172"/>
    <lineage>
        <taxon>unclassified sequences</taxon>
        <taxon>metagenomes</taxon>
        <taxon>ecological metagenomes</taxon>
    </lineage>
</organism>
<keyword evidence="2" id="KW-0689">Ribosomal protein</keyword>
<dbReference type="AlphaFoldDB" id="A0A381UD94"/>
<dbReference type="GO" id="GO:0005840">
    <property type="term" value="C:ribosome"/>
    <property type="evidence" value="ECO:0007669"/>
    <property type="project" value="UniProtKB-KW"/>
</dbReference>
<dbReference type="EMBL" id="UINC01005957">
    <property type="protein sequence ID" value="SVA24603.1"/>
    <property type="molecule type" value="Genomic_DNA"/>
</dbReference>
<name>A0A381UD94_9ZZZZ</name>
<dbReference type="NCBIfam" id="TIGR00012">
    <property type="entry name" value="L29"/>
    <property type="match status" value="1"/>
</dbReference>
<evidence type="ECO:0000256" key="3">
    <source>
        <dbReference type="ARBA" id="ARBA00023274"/>
    </source>
</evidence>
<evidence type="ECO:0000256" key="1">
    <source>
        <dbReference type="ARBA" id="ARBA00009254"/>
    </source>
</evidence>
<keyword evidence="3" id="KW-0687">Ribonucleoprotein</keyword>
<reference evidence="4" key="1">
    <citation type="submission" date="2018-05" db="EMBL/GenBank/DDBJ databases">
        <authorList>
            <person name="Lanie J.A."/>
            <person name="Ng W.-L."/>
            <person name="Kazmierczak K.M."/>
            <person name="Andrzejewski T.M."/>
            <person name="Davidsen T.M."/>
            <person name="Wayne K.J."/>
            <person name="Tettelin H."/>
            <person name="Glass J.I."/>
            <person name="Rusch D."/>
            <person name="Podicherti R."/>
            <person name="Tsui H.-C.T."/>
            <person name="Winkler M.E."/>
        </authorList>
    </citation>
    <scope>NUCLEOTIDE SEQUENCE</scope>
</reference>
<gene>
    <name evidence="4" type="ORF">METZ01_LOCUS77457</name>
</gene>
<evidence type="ECO:0000256" key="2">
    <source>
        <dbReference type="ARBA" id="ARBA00022980"/>
    </source>
</evidence>
<dbReference type="GO" id="GO:0006412">
    <property type="term" value="P:translation"/>
    <property type="evidence" value="ECO:0007669"/>
    <property type="project" value="InterPro"/>
</dbReference>
<comment type="similarity">
    <text evidence="1">Belongs to the universal ribosomal protein uL29 family.</text>
</comment>
<evidence type="ECO:0008006" key="5">
    <source>
        <dbReference type="Google" id="ProtNLM"/>
    </source>
</evidence>
<dbReference type="GO" id="GO:1990904">
    <property type="term" value="C:ribonucleoprotein complex"/>
    <property type="evidence" value="ECO:0007669"/>
    <property type="project" value="UniProtKB-KW"/>
</dbReference>
<evidence type="ECO:0000313" key="4">
    <source>
        <dbReference type="EMBL" id="SVA24603.1"/>
    </source>
</evidence>
<sequence length="60" mass="6818">MERRESELAEQLFRLRLQHSMGQEEAAGKLREGRRDLARVKTLLREHALGDGAPSTETDA</sequence>